<dbReference type="EC" id="3.2.1.25" evidence="2"/>
<dbReference type="Pfam" id="PF22666">
    <property type="entry name" value="Glyco_hydro_2_N2"/>
    <property type="match status" value="1"/>
</dbReference>
<accession>A0A4D7DUS5</accession>
<evidence type="ECO:0000313" key="6">
    <source>
        <dbReference type="EMBL" id="QCI99014.1"/>
    </source>
</evidence>
<dbReference type="OrthoDB" id="9758603at2"/>
<dbReference type="Proteomes" id="UP000298545">
    <property type="component" value="Chromosome circular"/>
</dbReference>
<dbReference type="InterPro" id="IPR008979">
    <property type="entry name" value="Galactose-bd-like_sf"/>
</dbReference>
<evidence type="ECO:0000259" key="5">
    <source>
        <dbReference type="Pfam" id="PF22666"/>
    </source>
</evidence>
<evidence type="ECO:0000256" key="3">
    <source>
        <dbReference type="ARBA" id="ARBA00022801"/>
    </source>
</evidence>
<dbReference type="InterPro" id="IPR017853">
    <property type="entry name" value="GH"/>
</dbReference>
<evidence type="ECO:0000313" key="7">
    <source>
        <dbReference type="EMBL" id="QYA08446.1"/>
    </source>
</evidence>
<dbReference type="Gene3D" id="3.20.20.80">
    <property type="entry name" value="Glycosidases"/>
    <property type="match status" value="1"/>
</dbReference>
<evidence type="ECO:0000256" key="2">
    <source>
        <dbReference type="ARBA" id="ARBA00012754"/>
    </source>
</evidence>
<protein>
    <recommendedName>
        <fullName evidence="2">beta-mannosidase</fullName>
        <ecNumber evidence="2">3.2.1.25</ecNumber>
    </recommendedName>
</protein>
<sequence length="822" mass="91305">MAPVHHSARPGQLLTEGWTLTLTEADAYSRPSDIPLDAEAITAPVPGTVAEALEAVGKFDRFNPKPLNGLDAWYRLTLISDGPERATLHFDGLATIAEIYLNGEVIASSTSMFEAQETPVQLTGADELAICFRALAPRLERSGPRARWRPQMMNTQGLRMIRTTALGYMPGWCPEIHAAGPWRSIRLTRGNEATFEIRSFRAELTTDGAGVIKLSVEAAASTKQIEVECNGHKALLSPIADGLFEGELRLDGIEPWWPATHGKPTLHDVTLRLDGKSHPIGKTGFRRVEIDHGADGKGFGLKINGELIFCRGAVWTNADIVRLPGNRKDYEPWLRLAAEAGMNMIRIGGTMAYETADFFALCDEFGLMVWQDMMLANFDYPAKDEAFLAHIETETTQLLAKTALSPSLAVLCGGSEIYQQGAMLGLSEAFWKGPLTEEILPNYVQQHRPDVVYVPNSPFGGALPFFPNEKVGHYYGVGAYCRPLDDARRADVRFAGECLAFANVPQQKTLEAHLPVRAFHDPVWKSRIPRDRGASWDFEDVRDHYLKLLYDADPTTLRREDGERYLDLSRAAIAEVMEVTFGEWRRNGSSCQGALIWTLQDLLPGPGWGLIDSTGEPKSTWYALKRAFRPMQIILTDEGTNGLDVHLLNETGQSRNVIVELACLRDGLQPVVSGRRQLELAPRTKMTLAATDLFGAFFDTTYAYRFGPPSHDVTLARLRDVESGEVVASAYHFPLGRSAAIHTATLTPIVSQKDDRCFLTITSDRFAQSVHVAAENHRPADDWFHLAPGESRTIELFHTGKRREEEPHGEIRALGSRQLFRF</sequence>
<name>A0A4D7DUS5_9HYPH</name>
<evidence type="ECO:0000256" key="4">
    <source>
        <dbReference type="ARBA" id="ARBA00023295"/>
    </source>
</evidence>
<dbReference type="EMBL" id="CP072167">
    <property type="protein sequence ID" value="QYA08446.1"/>
    <property type="molecule type" value="Genomic_DNA"/>
</dbReference>
<dbReference type="GO" id="GO:0006516">
    <property type="term" value="P:glycoprotein catabolic process"/>
    <property type="evidence" value="ECO:0007669"/>
    <property type="project" value="TreeGrafter"/>
</dbReference>
<evidence type="ECO:0000313" key="9">
    <source>
        <dbReference type="Proteomes" id="UP000826513"/>
    </source>
</evidence>
<dbReference type="KEGG" id="alf:CFBP5473_02470"/>
<dbReference type="SUPFAM" id="SSF49785">
    <property type="entry name" value="Galactose-binding domain-like"/>
    <property type="match status" value="1"/>
</dbReference>
<gene>
    <name evidence="6" type="ORF">CFBP5473_02470</name>
    <name evidence="7" type="ORF">J5285_02920</name>
</gene>
<reference evidence="6 8" key="1">
    <citation type="submission" date="2019-04" db="EMBL/GenBank/DDBJ databases">
        <title>Complete genome sequence of Agrobacterium larrymoorei CFBP5473.</title>
        <authorList>
            <person name="Haryono M."/>
            <person name="Chou L."/>
            <person name="Lin Y.-C."/>
            <person name="Lai E.-M."/>
            <person name="Kuo C.-H."/>
        </authorList>
    </citation>
    <scope>NUCLEOTIDE SEQUENCE [LARGE SCALE GENOMIC DNA]</scope>
    <source>
        <strain evidence="6 8">CFBP5473</strain>
    </source>
</reference>
<proteinExistence type="predicted"/>
<dbReference type="AlphaFoldDB" id="A0A4D7DUS5"/>
<dbReference type="GO" id="GO:0004567">
    <property type="term" value="F:beta-mannosidase activity"/>
    <property type="evidence" value="ECO:0007669"/>
    <property type="project" value="UniProtKB-EC"/>
</dbReference>
<keyword evidence="3 6" id="KW-0378">Hydrolase</keyword>
<keyword evidence="9" id="KW-1185">Reference proteome</keyword>
<dbReference type="Gene3D" id="2.60.40.10">
    <property type="entry name" value="Immunoglobulins"/>
    <property type="match status" value="1"/>
</dbReference>
<dbReference type="InterPro" id="IPR013783">
    <property type="entry name" value="Ig-like_fold"/>
</dbReference>
<dbReference type="Proteomes" id="UP000826513">
    <property type="component" value="Chromosome 1"/>
</dbReference>
<dbReference type="SUPFAM" id="SSF51445">
    <property type="entry name" value="(Trans)glycosidases"/>
    <property type="match status" value="1"/>
</dbReference>
<dbReference type="SUPFAM" id="SSF49303">
    <property type="entry name" value="beta-Galactosidase/glucuronidase domain"/>
    <property type="match status" value="2"/>
</dbReference>
<dbReference type="PANTHER" id="PTHR43730">
    <property type="entry name" value="BETA-MANNOSIDASE"/>
    <property type="match status" value="1"/>
</dbReference>
<dbReference type="InterPro" id="IPR050887">
    <property type="entry name" value="Beta-mannosidase_GH2"/>
</dbReference>
<evidence type="ECO:0000256" key="1">
    <source>
        <dbReference type="ARBA" id="ARBA00000829"/>
    </source>
</evidence>
<dbReference type="PANTHER" id="PTHR43730:SF1">
    <property type="entry name" value="BETA-MANNOSIDASE"/>
    <property type="match status" value="1"/>
</dbReference>
<dbReference type="InterPro" id="IPR036156">
    <property type="entry name" value="Beta-gal/glucu_dom_sf"/>
</dbReference>
<keyword evidence="4" id="KW-0326">Glycosidase</keyword>
<evidence type="ECO:0000313" key="8">
    <source>
        <dbReference type="Proteomes" id="UP000298545"/>
    </source>
</evidence>
<reference evidence="7 9" key="2">
    <citation type="submission" date="2021-03" db="EMBL/GenBank/DDBJ databases">
        <title>Rapid diversification of plasmids in a genus of pathogenic and nitrogen fixing bacteria.</title>
        <authorList>
            <person name="Weisberg A.J."/>
            <person name="Miller M."/>
            <person name="Ream W."/>
            <person name="Grunwald N.J."/>
            <person name="Chang J.H."/>
        </authorList>
    </citation>
    <scope>NUCLEOTIDE SEQUENCE [LARGE SCALE GENOMIC DNA]</scope>
    <source>
        <strain evidence="7 9">AF3.44</strain>
    </source>
</reference>
<organism evidence="6 8">
    <name type="scientific">Agrobacterium larrymoorei</name>
    <dbReference type="NCBI Taxonomy" id="160699"/>
    <lineage>
        <taxon>Bacteria</taxon>
        <taxon>Pseudomonadati</taxon>
        <taxon>Pseudomonadota</taxon>
        <taxon>Alphaproteobacteria</taxon>
        <taxon>Hyphomicrobiales</taxon>
        <taxon>Rhizobiaceae</taxon>
        <taxon>Rhizobium/Agrobacterium group</taxon>
        <taxon>Agrobacterium</taxon>
    </lineage>
</organism>
<comment type="catalytic activity">
    <reaction evidence="1">
        <text>Hydrolysis of terminal, non-reducing beta-D-mannose residues in beta-D-mannosides.</text>
        <dbReference type="EC" id="3.2.1.25"/>
    </reaction>
</comment>
<dbReference type="STRING" id="1367849.GCA_000518585_04194"/>
<dbReference type="EMBL" id="CP039691">
    <property type="protein sequence ID" value="QCI99014.1"/>
    <property type="molecule type" value="Genomic_DNA"/>
</dbReference>
<feature type="domain" description="Beta-mannosidase-like galactose-binding" evidence="5">
    <location>
        <begin position="40"/>
        <end position="183"/>
    </location>
</feature>
<dbReference type="InterPro" id="IPR054593">
    <property type="entry name" value="Beta-mannosidase-like_N2"/>
</dbReference>
<dbReference type="Gene3D" id="2.60.120.260">
    <property type="entry name" value="Galactose-binding domain-like"/>
    <property type="match status" value="1"/>
</dbReference>